<feature type="compositionally biased region" description="Basic residues" evidence="1">
    <location>
        <begin position="109"/>
        <end position="122"/>
    </location>
</feature>
<feature type="region of interest" description="Disordered" evidence="1">
    <location>
        <begin position="103"/>
        <end position="122"/>
    </location>
</feature>
<dbReference type="AlphaFoldDB" id="H5XBE7"/>
<dbReference type="OrthoDB" id="3693568at2"/>
<sequence length="122" mass="13366">MTGRDPIVTPLQASVHRKLDELAEGSDIPPELRPESGAASAALLAGALRSVLADHRLDPSGHCAFCHGRRRPFSRRRSRLPCRAYLAVQISLGTADDTCEELATESHGHQHRRRKPSLHYAG</sequence>
<organism evidence="2 3">
    <name type="scientific">Saccharomonospora marina XMU15</name>
    <dbReference type="NCBI Taxonomy" id="882083"/>
    <lineage>
        <taxon>Bacteria</taxon>
        <taxon>Bacillati</taxon>
        <taxon>Actinomycetota</taxon>
        <taxon>Actinomycetes</taxon>
        <taxon>Pseudonocardiales</taxon>
        <taxon>Pseudonocardiaceae</taxon>
        <taxon>Saccharomonospora</taxon>
    </lineage>
</organism>
<dbReference type="STRING" id="882083.SacmaDRAFT_2200"/>
<dbReference type="eggNOG" id="ENOG5032FPV">
    <property type="taxonomic scope" value="Bacteria"/>
</dbReference>
<gene>
    <name evidence="2" type="ORF">SacmaDRAFT_2200</name>
</gene>
<reference evidence="2 3" key="1">
    <citation type="journal article" date="2012" name="Stand. Genomic Sci.">
        <title>Genome sequence of the ocean sediment bacterium Saccharomonospora marina type strain (XMU15(T)).</title>
        <authorList>
            <person name="Klenk H.P."/>
            <person name="Lu M."/>
            <person name="Lucas S."/>
            <person name="Lapidus A."/>
            <person name="Copeland A."/>
            <person name="Pitluck S."/>
            <person name="Goodwin L.A."/>
            <person name="Han C."/>
            <person name="Tapia R."/>
            <person name="Brambilla E.M."/>
            <person name="Potter G."/>
            <person name="Land M."/>
            <person name="Ivanova N."/>
            <person name="Rohde M."/>
            <person name="Goker M."/>
            <person name="Detter J.C."/>
            <person name="Li W.J."/>
            <person name="Kyrpides N.C."/>
            <person name="Woyke T."/>
        </authorList>
    </citation>
    <scope>NUCLEOTIDE SEQUENCE [LARGE SCALE GENOMIC DNA]</scope>
    <source>
        <strain evidence="2 3">XMU15</strain>
    </source>
</reference>
<dbReference type="EMBL" id="CM001439">
    <property type="protein sequence ID" value="EHR50454.1"/>
    <property type="molecule type" value="Genomic_DNA"/>
</dbReference>
<dbReference type="HOGENOM" id="CLU_1814416_0_0_11"/>
<dbReference type="Proteomes" id="UP000004926">
    <property type="component" value="Chromosome"/>
</dbReference>
<evidence type="ECO:0000313" key="3">
    <source>
        <dbReference type="Proteomes" id="UP000004926"/>
    </source>
</evidence>
<evidence type="ECO:0000256" key="1">
    <source>
        <dbReference type="SAM" id="MobiDB-lite"/>
    </source>
</evidence>
<evidence type="ECO:0000313" key="2">
    <source>
        <dbReference type="EMBL" id="EHR50454.1"/>
    </source>
</evidence>
<keyword evidence="3" id="KW-1185">Reference proteome</keyword>
<protein>
    <submittedName>
        <fullName evidence="2">Uncharacterized protein</fullName>
    </submittedName>
</protein>
<dbReference type="RefSeq" id="WP_009153839.1">
    <property type="nucleotide sequence ID" value="NZ_CM001439.1"/>
</dbReference>
<name>H5XBE7_9PSEU</name>
<proteinExistence type="predicted"/>
<accession>H5XBE7</accession>